<name>A0A2G8S3I8_9APHY</name>
<dbReference type="AlphaFoldDB" id="A0A2G8S3I8"/>
<dbReference type="OrthoDB" id="2138648at2759"/>
<evidence type="ECO:0008006" key="3">
    <source>
        <dbReference type="Google" id="ProtNLM"/>
    </source>
</evidence>
<evidence type="ECO:0000313" key="1">
    <source>
        <dbReference type="EMBL" id="PIL28331.1"/>
    </source>
</evidence>
<evidence type="ECO:0000313" key="2">
    <source>
        <dbReference type="Proteomes" id="UP000230002"/>
    </source>
</evidence>
<reference evidence="1 2" key="1">
    <citation type="journal article" date="2015" name="Sci. Rep.">
        <title>Chromosome-level genome map provides insights into diverse defense mechanisms in the medicinal fungus Ganoderma sinense.</title>
        <authorList>
            <person name="Zhu Y."/>
            <person name="Xu J."/>
            <person name="Sun C."/>
            <person name="Zhou S."/>
            <person name="Xu H."/>
            <person name="Nelson D.R."/>
            <person name="Qian J."/>
            <person name="Song J."/>
            <person name="Luo H."/>
            <person name="Xiang L."/>
            <person name="Li Y."/>
            <person name="Xu Z."/>
            <person name="Ji A."/>
            <person name="Wang L."/>
            <person name="Lu S."/>
            <person name="Hayward A."/>
            <person name="Sun W."/>
            <person name="Li X."/>
            <person name="Schwartz D.C."/>
            <person name="Wang Y."/>
            <person name="Chen S."/>
        </authorList>
    </citation>
    <scope>NUCLEOTIDE SEQUENCE [LARGE SCALE GENOMIC DNA]</scope>
    <source>
        <strain evidence="1 2">ZZ0214-1</strain>
    </source>
</reference>
<dbReference type="STRING" id="1077348.A0A2G8S3I8"/>
<sequence>MPVRVFPTTQGWVRDRPFKKGEKDKEGRVINVGDLVETKFRGGVHRGVVEAVIENQQDLEEMGPDLGVTIKKLPKIIYTDQVSATQ</sequence>
<gene>
    <name evidence="1" type="ORF">GSI_09482</name>
</gene>
<keyword evidence="2" id="KW-1185">Reference proteome</keyword>
<accession>A0A2G8S3I8</accession>
<proteinExistence type="predicted"/>
<dbReference type="EMBL" id="AYKW01000024">
    <property type="protein sequence ID" value="PIL28331.1"/>
    <property type="molecule type" value="Genomic_DNA"/>
</dbReference>
<organism evidence="1 2">
    <name type="scientific">Ganoderma sinense ZZ0214-1</name>
    <dbReference type="NCBI Taxonomy" id="1077348"/>
    <lineage>
        <taxon>Eukaryota</taxon>
        <taxon>Fungi</taxon>
        <taxon>Dikarya</taxon>
        <taxon>Basidiomycota</taxon>
        <taxon>Agaricomycotina</taxon>
        <taxon>Agaricomycetes</taxon>
        <taxon>Polyporales</taxon>
        <taxon>Polyporaceae</taxon>
        <taxon>Ganoderma</taxon>
    </lineage>
</organism>
<dbReference type="Gene3D" id="2.30.30.1060">
    <property type="match status" value="1"/>
</dbReference>
<protein>
    <recommendedName>
        <fullName evidence="3">Hypervirulence associated protein TUDOR domain-containing protein</fullName>
    </recommendedName>
</protein>
<comment type="caution">
    <text evidence="1">The sequence shown here is derived from an EMBL/GenBank/DDBJ whole genome shotgun (WGS) entry which is preliminary data.</text>
</comment>
<dbReference type="Proteomes" id="UP000230002">
    <property type="component" value="Unassembled WGS sequence"/>
</dbReference>